<comment type="pathway">
    <text evidence="2">Amino-acid biosynthesis; L-serine biosynthesis; L-serine from 3-phospho-D-glycerate: step 3/3.</text>
</comment>
<gene>
    <name evidence="12" type="ORF">P256_00760</name>
</gene>
<evidence type="ECO:0000256" key="6">
    <source>
        <dbReference type="ARBA" id="ARBA00022801"/>
    </source>
</evidence>
<reference evidence="12 13" key="1">
    <citation type="submission" date="2013-10" db="EMBL/GenBank/DDBJ databases">
        <title>The Genome Sequence of Acinetobacter nectaris CIP 110549.</title>
        <authorList>
            <consortium name="The Broad Institute Genomics Platform"/>
            <consortium name="The Broad Institute Genome Sequencing Center for Infectious Disease"/>
            <person name="Cerqueira G."/>
            <person name="Feldgarden M."/>
            <person name="Courvalin P."/>
            <person name="Grillot-Courvalin C."/>
            <person name="Clermont D."/>
            <person name="Rocha E."/>
            <person name="Yoon E.-J."/>
            <person name="Nemec A."/>
            <person name="Young S.K."/>
            <person name="Zeng Q."/>
            <person name="Gargeya S."/>
            <person name="Fitzgerald M."/>
            <person name="Abouelleil A."/>
            <person name="Alvarado L."/>
            <person name="Berlin A.M."/>
            <person name="Chapman S.B."/>
            <person name="Gainer-Dewar J."/>
            <person name="Goldberg J."/>
            <person name="Gnerre S."/>
            <person name="Griggs A."/>
            <person name="Gujja S."/>
            <person name="Hansen M."/>
            <person name="Howarth C."/>
            <person name="Imamovic A."/>
            <person name="Ireland A."/>
            <person name="Larimer J."/>
            <person name="McCowan C."/>
            <person name="Murphy C."/>
            <person name="Pearson M."/>
            <person name="Poon T.W."/>
            <person name="Priest M."/>
            <person name="Roberts A."/>
            <person name="Saif S."/>
            <person name="Shea T."/>
            <person name="Sykes S."/>
            <person name="Wortman J."/>
            <person name="Nusbaum C."/>
            <person name="Birren B."/>
        </authorList>
    </citation>
    <scope>NUCLEOTIDE SEQUENCE [LARGE SCALE GENOMIC DNA]</scope>
    <source>
        <strain evidence="12 13">CIP 110549</strain>
    </source>
</reference>
<dbReference type="GO" id="GO:0006564">
    <property type="term" value="P:L-serine biosynthetic process"/>
    <property type="evidence" value="ECO:0007669"/>
    <property type="project" value="UniProtKB-KW"/>
</dbReference>
<evidence type="ECO:0000256" key="1">
    <source>
        <dbReference type="ARBA" id="ARBA00001946"/>
    </source>
</evidence>
<proteinExistence type="predicted"/>
<dbReference type="EMBL" id="AYER01000003">
    <property type="protein sequence ID" value="ESK40313.1"/>
    <property type="molecule type" value="Genomic_DNA"/>
</dbReference>
<evidence type="ECO:0000256" key="8">
    <source>
        <dbReference type="ARBA" id="ARBA00023299"/>
    </source>
</evidence>
<dbReference type="InterPro" id="IPR023214">
    <property type="entry name" value="HAD_sf"/>
</dbReference>
<keyword evidence="11" id="KW-0732">Signal</keyword>
<comment type="caution">
    <text evidence="12">The sequence shown here is derived from an EMBL/GenBank/DDBJ whole genome shotgun (WGS) entry which is preliminary data.</text>
</comment>
<evidence type="ECO:0000256" key="7">
    <source>
        <dbReference type="ARBA" id="ARBA00022842"/>
    </source>
</evidence>
<dbReference type="PANTHER" id="PTHR43344:SF2">
    <property type="entry name" value="PHOSPHOSERINE PHOSPHATASE"/>
    <property type="match status" value="1"/>
</dbReference>
<evidence type="ECO:0000313" key="13">
    <source>
        <dbReference type="Proteomes" id="UP000023785"/>
    </source>
</evidence>
<dbReference type="Gene3D" id="3.40.50.1000">
    <property type="entry name" value="HAD superfamily/HAD-like"/>
    <property type="match status" value="1"/>
</dbReference>
<dbReference type="PANTHER" id="PTHR43344">
    <property type="entry name" value="PHOSPHOSERINE PHOSPHATASE"/>
    <property type="match status" value="1"/>
</dbReference>
<keyword evidence="13" id="KW-1185">Reference proteome</keyword>
<feature type="chain" id="PRO_5004710106" description="phosphoserine phosphatase" evidence="11">
    <location>
        <begin position="29"/>
        <end position="438"/>
    </location>
</feature>
<organism evidence="12 13">
    <name type="scientific">Acinetobacter nectaris CIP 110549</name>
    <dbReference type="NCBI Taxonomy" id="1392540"/>
    <lineage>
        <taxon>Bacteria</taxon>
        <taxon>Pseudomonadati</taxon>
        <taxon>Pseudomonadota</taxon>
        <taxon>Gammaproteobacteria</taxon>
        <taxon>Moraxellales</taxon>
        <taxon>Moraxellaceae</taxon>
        <taxon>Acinetobacter</taxon>
    </lineage>
</organism>
<dbReference type="Gene3D" id="1.20.1440.320">
    <property type="match status" value="1"/>
</dbReference>
<keyword evidence="4" id="KW-0028">Amino-acid biosynthesis</keyword>
<dbReference type="InterPro" id="IPR036412">
    <property type="entry name" value="HAD-like_sf"/>
</dbReference>
<evidence type="ECO:0000313" key="12">
    <source>
        <dbReference type="EMBL" id="ESK40313.1"/>
    </source>
</evidence>
<name>V2TCI0_9GAMM</name>
<evidence type="ECO:0000256" key="5">
    <source>
        <dbReference type="ARBA" id="ARBA00022723"/>
    </source>
</evidence>
<dbReference type="GO" id="GO:0005737">
    <property type="term" value="C:cytoplasm"/>
    <property type="evidence" value="ECO:0007669"/>
    <property type="project" value="TreeGrafter"/>
</dbReference>
<dbReference type="InterPro" id="IPR050582">
    <property type="entry name" value="HAD-like_SerB"/>
</dbReference>
<dbReference type="EC" id="3.1.3.3" evidence="3"/>
<keyword evidence="8" id="KW-0718">Serine biosynthesis</keyword>
<dbReference type="GO" id="GO:0036424">
    <property type="term" value="F:L-phosphoserine phosphatase activity"/>
    <property type="evidence" value="ECO:0007669"/>
    <property type="project" value="TreeGrafter"/>
</dbReference>
<dbReference type="HOGENOM" id="CLU_035114_0_0_6"/>
<accession>V2TCI0</accession>
<evidence type="ECO:0000256" key="3">
    <source>
        <dbReference type="ARBA" id="ARBA00012640"/>
    </source>
</evidence>
<dbReference type="eggNOG" id="COG0560">
    <property type="taxonomic scope" value="Bacteria"/>
</dbReference>
<dbReference type="OrthoDB" id="1633110at2"/>
<keyword evidence="7" id="KW-0460">Magnesium</keyword>
<dbReference type="SUPFAM" id="SSF56784">
    <property type="entry name" value="HAD-like"/>
    <property type="match status" value="1"/>
</dbReference>
<dbReference type="PATRIC" id="fig|1392540.3.peg.738"/>
<comment type="catalytic activity">
    <reaction evidence="9">
        <text>O-phospho-L-serine + H2O = L-serine + phosphate</text>
        <dbReference type="Rhea" id="RHEA:21208"/>
        <dbReference type="ChEBI" id="CHEBI:15377"/>
        <dbReference type="ChEBI" id="CHEBI:33384"/>
        <dbReference type="ChEBI" id="CHEBI:43474"/>
        <dbReference type="ChEBI" id="CHEBI:57524"/>
        <dbReference type="EC" id="3.1.3.3"/>
    </reaction>
</comment>
<feature type="signal peptide" evidence="11">
    <location>
        <begin position="1"/>
        <end position="28"/>
    </location>
</feature>
<keyword evidence="6" id="KW-0378">Hydrolase</keyword>
<evidence type="ECO:0000256" key="2">
    <source>
        <dbReference type="ARBA" id="ARBA00005135"/>
    </source>
</evidence>
<dbReference type="AlphaFoldDB" id="V2TCI0"/>
<comment type="catalytic activity">
    <reaction evidence="10">
        <text>O-phospho-D-serine + H2O = D-serine + phosphate</text>
        <dbReference type="Rhea" id="RHEA:24873"/>
        <dbReference type="ChEBI" id="CHEBI:15377"/>
        <dbReference type="ChEBI" id="CHEBI:35247"/>
        <dbReference type="ChEBI" id="CHEBI:43474"/>
        <dbReference type="ChEBI" id="CHEBI:58680"/>
        <dbReference type="EC" id="3.1.3.3"/>
    </reaction>
</comment>
<dbReference type="GO" id="GO:0000287">
    <property type="term" value="F:magnesium ion binding"/>
    <property type="evidence" value="ECO:0007669"/>
    <property type="project" value="TreeGrafter"/>
</dbReference>
<evidence type="ECO:0000256" key="9">
    <source>
        <dbReference type="ARBA" id="ARBA00048138"/>
    </source>
</evidence>
<evidence type="ECO:0000256" key="4">
    <source>
        <dbReference type="ARBA" id="ARBA00022605"/>
    </source>
</evidence>
<comment type="cofactor">
    <cofactor evidence="1">
        <name>Mg(2+)</name>
        <dbReference type="ChEBI" id="CHEBI:18420"/>
    </cofactor>
</comment>
<evidence type="ECO:0000256" key="11">
    <source>
        <dbReference type="SAM" id="SignalP"/>
    </source>
</evidence>
<dbReference type="RefSeq" id="WP_023272347.1">
    <property type="nucleotide sequence ID" value="NZ_KI530712.1"/>
</dbReference>
<evidence type="ECO:0000256" key="10">
    <source>
        <dbReference type="ARBA" id="ARBA00048523"/>
    </source>
</evidence>
<dbReference type="Proteomes" id="UP000023785">
    <property type="component" value="Unassembled WGS sequence"/>
</dbReference>
<sequence>MSTLKKSLTHSISLAIALSTILPFTAHAQQTKEAEVAPSYTQNTKLLAEGHWDQFNRKQIDSLILKYGKQSPNYNPAKPSYIVADFDNTSVFLDIEEATLIYQLEHLLFKVTPEQLNSIIRKNISDKDFVADYNNAQGQSVNIEKVAPDIIESYTWLYHHYKGLKGTETLEQVRQNPNYGNFITKMRYLYAAIGDTFEHEVSYPWVTYLFTGFKAPEVRDMVKHTVEWQKQQKIEPVKWTSPEALAGKAGVVSISWDNGLRPYKEMQNLFATFQENGIQVYVCSASFIDVVKEIVSNPRIGYGVNEKHVLAMELERDSQGRILPEFRKGYFQTQGVGKSQMIKKFLVSKYGYGPIFIAGDSEGDQNMMQDFKETEKVLIVNRLRKPTTDIGRFSKLAVDTYGQDSAKYLLQGRDANTGEFVPSYKSISYGSTTPKALK</sequence>
<protein>
    <recommendedName>
        <fullName evidence="3">phosphoserine phosphatase</fullName>
        <ecNumber evidence="3">3.1.3.3</ecNumber>
    </recommendedName>
</protein>
<keyword evidence="5" id="KW-0479">Metal-binding</keyword>
<dbReference type="STRING" id="1392540.P256_00760"/>